<dbReference type="AlphaFoldDB" id="A0A0E0E820"/>
<feature type="region of interest" description="Disordered" evidence="1">
    <location>
        <begin position="101"/>
        <end position="143"/>
    </location>
</feature>
<proteinExistence type="predicted"/>
<reference evidence="2" key="1">
    <citation type="submission" date="2015-04" db="UniProtKB">
        <authorList>
            <consortium name="EnsemblPlants"/>
        </authorList>
    </citation>
    <scope>IDENTIFICATION</scope>
</reference>
<feature type="compositionally biased region" description="Low complexity" evidence="1">
    <location>
        <begin position="64"/>
        <end position="77"/>
    </location>
</feature>
<feature type="compositionally biased region" description="Polar residues" evidence="1">
    <location>
        <begin position="36"/>
        <end position="58"/>
    </location>
</feature>
<feature type="compositionally biased region" description="Basic and acidic residues" evidence="1">
    <location>
        <begin position="113"/>
        <end position="138"/>
    </location>
</feature>
<dbReference type="HOGENOM" id="CLU_1296159_0_0_1"/>
<evidence type="ECO:0000313" key="3">
    <source>
        <dbReference type="Proteomes" id="UP000008021"/>
    </source>
</evidence>
<accession>A0A0E0E820</accession>
<dbReference type="Gramene" id="OMERI07G03240.2">
    <property type="protein sequence ID" value="OMERI07G03240.2"/>
    <property type="gene ID" value="OMERI07G03240"/>
</dbReference>
<dbReference type="EnsemblPlants" id="OMERI07G03240.2">
    <property type="protein sequence ID" value="OMERI07G03240.2"/>
    <property type="gene ID" value="OMERI07G03240"/>
</dbReference>
<sequence length="213" mass="23044">MRHETQLQAKQARREHIPAMSSSRPRARSVGFFASRRSTGNTSATASMTNLAGSTQHLSAGGISARSASTSFRRATTNPKNPAESILAHIALRLSATPSAAAAASDGTDEAEAEVRSSRWSSARETEPSMEASRRRSESMAAEARASAARRLWRSESDLAASPRSSDAKCSSSCLYSLMELALDAWAETEEGFININMNVENARMTYIVKQRE</sequence>
<protein>
    <submittedName>
        <fullName evidence="2">Uncharacterized protein</fullName>
    </submittedName>
</protein>
<feature type="region of interest" description="Disordered" evidence="1">
    <location>
        <begin position="1"/>
        <end position="81"/>
    </location>
</feature>
<dbReference type="Proteomes" id="UP000008021">
    <property type="component" value="Chromosome 7"/>
</dbReference>
<evidence type="ECO:0000313" key="2">
    <source>
        <dbReference type="EnsemblPlants" id="OMERI07G03240.2"/>
    </source>
</evidence>
<organism evidence="2">
    <name type="scientific">Oryza meridionalis</name>
    <dbReference type="NCBI Taxonomy" id="40149"/>
    <lineage>
        <taxon>Eukaryota</taxon>
        <taxon>Viridiplantae</taxon>
        <taxon>Streptophyta</taxon>
        <taxon>Embryophyta</taxon>
        <taxon>Tracheophyta</taxon>
        <taxon>Spermatophyta</taxon>
        <taxon>Magnoliopsida</taxon>
        <taxon>Liliopsida</taxon>
        <taxon>Poales</taxon>
        <taxon>Poaceae</taxon>
        <taxon>BOP clade</taxon>
        <taxon>Oryzoideae</taxon>
        <taxon>Oryzeae</taxon>
        <taxon>Oryzinae</taxon>
        <taxon>Oryza</taxon>
    </lineage>
</organism>
<evidence type="ECO:0000256" key="1">
    <source>
        <dbReference type="SAM" id="MobiDB-lite"/>
    </source>
</evidence>
<name>A0A0E0E820_9ORYZ</name>
<reference evidence="2" key="2">
    <citation type="submission" date="2018-05" db="EMBL/GenBank/DDBJ databases">
        <title>OmerRS3 (Oryza meridionalis Reference Sequence Version 3).</title>
        <authorList>
            <person name="Zhang J."/>
            <person name="Kudrna D."/>
            <person name="Lee S."/>
            <person name="Talag J."/>
            <person name="Welchert J."/>
            <person name="Wing R.A."/>
        </authorList>
    </citation>
    <scope>NUCLEOTIDE SEQUENCE [LARGE SCALE GENOMIC DNA]</scope>
    <source>
        <strain evidence="2">cv. OR44</strain>
    </source>
</reference>
<keyword evidence="3" id="KW-1185">Reference proteome</keyword>